<name>A0ABT1SHA7_9FIRM</name>
<reference evidence="1 2" key="1">
    <citation type="submission" date="2022-06" db="EMBL/GenBank/DDBJ databases">
        <title>Isolation of gut microbiota from human fecal samples.</title>
        <authorList>
            <person name="Pamer E.G."/>
            <person name="Barat B."/>
            <person name="Waligurski E."/>
            <person name="Medina S."/>
            <person name="Paddock L."/>
            <person name="Mostad J."/>
        </authorList>
    </citation>
    <scope>NUCLEOTIDE SEQUENCE [LARGE SCALE GENOMIC DNA]</scope>
    <source>
        <strain evidence="1 2">DFI.7.95</strain>
    </source>
</reference>
<dbReference type="EMBL" id="JANGAC010000063">
    <property type="protein sequence ID" value="MCQ4925880.1"/>
    <property type="molecule type" value="Genomic_DNA"/>
</dbReference>
<proteinExistence type="predicted"/>
<accession>A0ABT1SHA7</accession>
<sequence>EMGNELDERIAKLTEEMLKDESIDQRDFSLKLVEEVHSLWSDREPVVIVYYTPPYYPHIYVEGSAPKEKALLDAVADAVSTTESDYKLVYKKFFPYISDLSYGAAPKDPKIIAALKDNMPGFGTKYDLPLEDMQKLDLPVLDIGAFGKDAHKFTERIEK</sequence>
<comment type="caution">
    <text evidence="1">The sequence shown here is derived from an EMBL/GenBank/DDBJ whole genome shotgun (WGS) entry which is preliminary data.</text>
</comment>
<dbReference type="RefSeq" id="WP_420863159.1">
    <property type="nucleotide sequence ID" value="NZ_JANGAC010000063.1"/>
</dbReference>
<feature type="non-terminal residue" evidence="1">
    <location>
        <position position="159"/>
    </location>
</feature>
<gene>
    <name evidence="1" type="ORF">NE686_22530</name>
</gene>
<evidence type="ECO:0008006" key="3">
    <source>
        <dbReference type="Google" id="ProtNLM"/>
    </source>
</evidence>
<keyword evidence="2" id="KW-1185">Reference proteome</keyword>
<feature type="non-terminal residue" evidence="1">
    <location>
        <position position="1"/>
    </location>
</feature>
<organism evidence="1 2">
    <name type="scientific">Tissierella carlieri</name>
    <dbReference type="NCBI Taxonomy" id="689904"/>
    <lineage>
        <taxon>Bacteria</taxon>
        <taxon>Bacillati</taxon>
        <taxon>Bacillota</taxon>
        <taxon>Tissierellia</taxon>
        <taxon>Tissierellales</taxon>
        <taxon>Tissierellaceae</taxon>
        <taxon>Tissierella</taxon>
    </lineage>
</organism>
<evidence type="ECO:0000313" key="1">
    <source>
        <dbReference type="EMBL" id="MCQ4925880.1"/>
    </source>
</evidence>
<evidence type="ECO:0000313" key="2">
    <source>
        <dbReference type="Proteomes" id="UP001524478"/>
    </source>
</evidence>
<protein>
    <recommendedName>
        <fullName evidence="3">Peptidase M20</fullName>
    </recommendedName>
</protein>
<dbReference type="Proteomes" id="UP001524478">
    <property type="component" value="Unassembled WGS sequence"/>
</dbReference>